<keyword evidence="7" id="KW-1133">Transmembrane helix</keyword>
<dbReference type="PANTHER" id="PTHR45760">
    <property type="entry name" value="FI19922P1-RELATED"/>
    <property type="match status" value="1"/>
</dbReference>
<evidence type="ECO:0000256" key="8">
    <source>
        <dbReference type="ARBA" id="ARBA00023128"/>
    </source>
</evidence>
<protein>
    <recommendedName>
        <fullName evidence="15">Mitochondrial carrier protein</fullName>
    </recommendedName>
</protein>
<feature type="repeat" description="Solcar" evidence="10">
    <location>
        <begin position="295"/>
        <end position="386"/>
    </location>
</feature>
<keyword evidence="3 11" id="KW-0813">Transport</keyword>
<keyword evidence="9 10" id="KW-0472">Membrane</keyword>
<keyword evidence="8" id="KW-0496">Mitochondrion</keyword>
<evidence type="ECO:0000256" key="10">
    <source>
        <dbReference type="PROSITE-ProRule" id="PRU00282"/>
    </source>
</evidence>
<keyword evidence="5" id="KW-0677">Repeat</keyword>
<evidence type="ECO:0000313" key="14">
    <source>
        <dbReference type="Proteomes" id="UP000660262"/>
    </source>
</evidence>
<evidence type="ECO:0000256" key="5">
    <source>
        <dbReference type="ARBA" id="ARBA00022737"/>
    </source>
</evidence>
<evidence type="ECO:0000256" key="12">
    <source>
        <dbReference type="SAM" id="MobiDB-lite"/>
    </source>
</evidence>
<evidence type="ECO:0000256" key="7">
    <source>
        <dbReference type="ARBA" id="ARBA00022989"/>
    </source>
</evidence>
<comment type="caution">
    <text evidence="13">The sequence shown here is derived from an EMBL/GenBank/DDBJ whole genome shotgun (WGS) entry which is preliminary data.</text>
</comment>
<evidence type="ECO:0000256" key="4">
    <source>
        <dbReference type="ARBA" id="ARBA00022692"/>
    </source>
</evidence>
<proteinExistence type="inferred from homology"/>
<accession>A0A830HUZ9</accession>
<dbReference type="Proteomes" id="UP000660262">
    <property type="component" value="Unassembled WGS sequence"/>
</dbReference>
<dbReference type="SUPFAM" id="SSF103506">
    <property type="entry name" value="Mitochondrial carrier"/>
    <property type="match status" value="1"/>
</dbReference>
<dbReference type="InterPro" id="IPR045315">
    <property type="entry name" value="Mtm1-like"/>
</dbReference>
<dbReference type="PANTHER" id="PTHR45760:SF2">
    <property type="entry name" value="FI19922P1-RELATED"/>
    <property type="match status" value="1"/>
</dbReference>
<reference evidence="13" key="1">
    <citation type="submission" date="2020-10" db="EMBL/GenBank/DDBJ databases">
        <title>Unveiling of a novel bifunctional photoreceptor, Dualchrome1, isolated from a cosmopolitan green alga.</title>
        <authorList>
            <person name="Suzuki S."/>
            <person name="Kawachi M."/>
        </authorList>
    </citation>
    <scope>NUCLEOTIDE SEQUENCE</scope>
    <source>
        <strain evidence="13">NIES 2893</strain>
    </source>
</reference>
<organism evidence="13 14">
    <name type="scientific">Pycnococcus provasolii</name>
    <dbReference type="NCBI Taxonomy" id="41880"/>
    <lineage>
        <taxon>Eukaryota</taxon>
        <taxon>Viridiplantae</taxon>
        <taxon>Chlorophyta</taxon>
        <taxon>Pseudoscourfieldiophyceae</taxon>
        <taxon>Pseudoscourfieldiales</taxon>
        <taxon>Pycnococcaceae</taxon>
        <taxon>Pycnococcus</taxon>
    </lineage>
</organism>
<evidence type="ECO:0000256" key="6">
    <source>
        <dbReference type="ARBA" id="ARBA00022792"/>
    </source>
</evidence>
<evidence type="ECO:0000256" key="11">
    <source>
        <dbReference type="RuleBase" id="RU000488"/>
    </source>
</evidence>
<feature type="repeat" description="Solcar" evidence="10">
    <location>
        <begin position="188"/>
        <end position="276"/>
    </location>
</feature>
<evidence type="ECO:0000256" key="3">
    <source>
        <dbReference type="ARBA" id="ARBA00022448"/>
    </source>
</evidence>
<feature type="compositionally biased region" description="Low complexity" evidence="12">
    <location>
        <begin position="16"/>
        <end position="30"/>
    </location>
</feature>
<evidence type="ECO:0000313" key="13">
    <source>
        <dbReference type="EMBL" id="GHP10932.1"/>
    </source>
</evidence>
<evidence type="ECO:0008006" key="15">
    <source>
        <dbReference type="Google" id="ProtNLM"/>
    </source>
</evidence>
<dbReference type="InterPro" id="IPR023395">
    <property type="entry name" value="MCP_dom_sf"/>
</dbReference>
<dbReference type="Gene3D" id="1.50.40.10">
    <property type="entry name" value="Mitochondrial carrier domain"/>
    <property type="match status" value="2"/>
</dbReference>
<evidence type="ECO:0000256" key="1">
    <source>
        <dbReference type="ARBA" id="ARBA00004448"/>
    </source>
</evidence>
<dbReference type="InterPro" id="IPR018108">
    <property type="entry name" value="MCP_transmembrane"/>
</dbReference>
<sequence length="389" mass="40414">MASPRTPPRDGRGDDPSSLPSSSSSSSSSSSKRLTAALFSAVTSSLFMNPLDVIKVRMQAMVNGSKAVPTTFRSGRSGRTAAAAGGTHTQGQRLAMMGLVPAHCELGLACPRLGNERVAYVLCPPTCSTTTAAHGQGALATARALVRKEGIVSLWRGTDAALLMQVPAVAIYLPLYDATLDALRTAGTGAAAPPLSGALARTAAVLATSPFEYVRTRVYAPVADGQRPPTAWTELRSALATRSGARTLYTGAGATLLRDVPFSFCYWGLFEPVRWRISQARRDREGVSSAAASAADLSKYCTAAMAAGGIAALITTPLDVVKTRVQLGNSAPGATAPPPRALVATAMELVNSGGVRTLFAGWVPRVMRASPACGITIASYELMLGDYIL</sequence>
<dbReference type="EMBL" id="BNJQ01000032">
    <property type="protein sequence ID" value="GHP10932.1"/>
    <property type="molecule type" value="Genomic_DNA"/>
</dbReference>
<feature type="region of interest" description="Disordered" evidence="12">
    <location>
        <begin position="1"/>
        <end position="30"/>
    </location>
</feature>
<comment type="subcellular location">
    <subcellularLocation>
        <location evidence="1">Mitochondrion inner membrane</location>
        <topology evidence="1">Multi-pass membrane protein</topology>
    </subcellularLocation>
</comment>
<dbReference type="AlphaFoldDB" id="A0A830HUZ9"/>
<comment type="similarity">
    <text evidence="2 11">Belongs to the mitochondrial carrier (TC 2.A.29) family.</text>
</comment>
<dbReference type="OrthoDB" id="1747031at2759"/>
<evidence type="ECO:0000256" key="2">
    <source>
        <dbReference type="ARBA" id="ARBA00006375"/>
    </source>
</evidence>
<dbReference type="GO" id="GO:0005743">
    <property type="term" value="C:mitochondrial inner membrane"/>
    <property type="evidence" value="ECO:0007669"/>
    <property type="project" value="UniProtKB-SubCell"/>
</dbReference>
<dbReference type="Pfam" id="PF00153">
    <property type="entry name" value="Mito_carr"/>
    <property type="match status" value="4"/>
</dbReference>
<dbReference type="PROSITE" id="PS50920">
    <property type="entry name" value="SOLCAR"/>
    <property type="match status" value="3"/>
</dbReference>
<name>A0A830HUZ9_9CHLO</name>
<keyword evidence="14" id="KW-1185">Reference proteome</keyword>
<evidence type="ECO:0000256" key="9">
    <source>
        <dbReference type="ARBA" id="ARBA00023136"/>
    </source>
</evidence>
<feature type="repeat" description="Solcar" evidence="10">
    <location>
        <begin position="28"/>
        <end position="182"/>
    </location>
</feature>
<keyword evidence="6" id="KW-0999">Mitochondrion inner membrane</keyword>
<keyword evidence="4 10" id="KW-0812">Transmembrane</keyword>
<gene>
    <name evidence="13" type="ORF">PPROV_000966200</name>
</gene>
<dbReference type="GO" id="GO:1990542">
    <property type="term" value="P:mitochondrial transmembrane transport"/>
    <property type="evidence" value="ECO:0007669"/>
    <property type="project" value="InterPro"/>
</dbReference>